<dbReference type="GeneID" id="37204992"/>
<feature type="region of interest" description="Disordered" evidence="1">
    <location>
        <begin position="39"/>
        <end position="92"/>
    </location>
</feature>
<dbReference type="RefSeq" id="XP_025549060.1">
    <property type="nucleotide sequence ID" value="XM_025700703.1"/>
</dbReference>
<keyword evidence="3" id="KW-1185">Reference proteome</keyword>
<evidence type="ECO:0000313" key="2">
    <source>
        <dbReference type="EMBL" id="RAL09906.1"/>
    </source>
</evidence>
<evidence type="ECO:0000313" key="3">
    <source>
        <dbReference type="Proteomes" id="UP000248961"/>
    </source>
</evidence>
<dbReference type="VEuPathDB" id="FungiDB:BO97DRAFT_479580"/>
<proteinExistence type="predicted"/>
<reference evidence="2 3" key="1">
    <citation type="submission" date="2018-02" db="EMBL/GenBank/DDBJ databases">
        <title>The genomes of Aspergillus section Nigri reveals drivers in fungal speciation.</title>
        <authorList>
            <consortium name="DOE Joint Genome Institute"/>
            <person name="Vesth T.C."/>
            <person name="Nybo J."/>
            <person name="Theobald S."/>
            <person name="Brandl J."/>
            <person name="Frisvad J.C."/>
            <person name="Nielsen K.F."/>
            <person name="Lyhne E.K."/>
            <person name="Kogle M.E."/>
            <person name="Kuo A."/>
            <person name="Riley R."/>
            <person name="Clum A."/>
            <person name="Nolan M."/>
            <person name="Lipzen A."/>
            <person name="Salamov A."/>
            <person name="Henrissat B."/>
            <person name="Wiebenga A."/>
            <person name="De vries R.P."/>
            <person name="Grigoriev I.V."/>
            <person name="Mortensen U.H."/>
            <person name="Andersen M.R."/>
            <person name="Baker S.E."/>
        </authorList>
    </citation>
    <scope>NUCLEOTIDE SEQUENCE [LARGE SCALE GENOMIC DNA]</scope>
    <source>
        <strain evidence="2 3">CBS 101889</strain>
    </source>
</reference>
<evidence type="ECO:0000256" key="1">
    <source>
        <dbReference type="SAM" id="MobiDB-lite"/>
    </source>
</evidence>
<sequence>MKQLNLVREVQLWASKINVASIWPIQANTDESRSYASEIDQIETPPSPKIQDTTTMRSPWEGPQNANETETATLKHRRCPRSTQSNRRESTKSIKLEETTILLPAYRVVSKADHTLPQQASMVQIKELVATAATRLISRWQTHTYDPRVIRCSYPRKESHHEISQYLGGNGTESTAPSSQPDHTGHPQSTTTFNTGYIAHRVHTRQPPVLSPRSQTPGLTDDQPPGFRNQDRPNLRCILTQPARRVRDLPS</sequence>
<protein>
    <submittedName>
        <fullName evidence="2">Uncharacterized protein</fullName>
    </submittedName>
</protein>
<feature type="compositionally biased region" description="Polar residues" evidence="1">
    <location>
        <begin position="172"/>
        <end position="192"/>
    </location>
</feature>
<dbReference type="EMBL" id="KZ824299">
    <property type="protein sequence ID" value="RAL09906.1"/>
    <property type="molecule type" value="Genomic_DNA"/>
</dbReference>
<feature type="region of interest" description="Disordered" evidence="1">
    <location>
        <begin position="205"/>
        <end position="234"/>
    </location>
</feature>
<name>A0A395HQN0_ASPHC</name>
<feature type="region of interest" description="Disordered" evidence="1">
    <location>
        <begin position="165"/>
        <end position="192"/>
    </location>
</feature>
<organism evidence="2 3">
    <name type="scientific">Aspergillus homomorphus (strain CBS 101889)</name>
    <dbReference type="NCBI Taxonomy" id="1450537"/>
    <lineage>
        <taxon>Eukaryota</taxon>
        <taxon>Fungi</taxon>
        <taxon>Dikarya</taxon>
        <taxon>Ascomycota</taxon>
        <taxon>Pezizomycotina</taxon>
        <taxon>Eurotiomycetes</taxon>
        <taxon>Eurotiomycetidae</taxon>
        <taxon>Eurotiales</taxon>
        <taxon>Aspergillaceae</taxon>
        <taxon>Aspergillus</taxon>
        <taxon>Aspergillus subgen. Circumdati</taxon>
    </lineage>
</organism>
<gene>
    <name evidence="2" type="ORF">BO97DRAFT_479580</name>
</gene>
<accession>A0A395HQN0</accession>
<dbReference type="AlphaFoldDB" id="A0A395HQN0"/>
<dbReference type="Proteomes" id="UP000248961">
    <property type="component" value="Unassembled WGS sequence"/>
</dbReference>